<dbReference type="AlphaFoldDB" id="A0A382AZY9"/>
<protein>
    <submittedName>
        <fullName evidence="1">Uncharacterized protein</fullName>
    </submittedName>
</protein>
<dbReference type="EMBL" id="UINC01027382">
    <property type="protein sequence ID" value="SVB06527.1"/>
    <property type="molecule type" value="Genomic_DNA"/>
</dbReference>
<evidence type="ECO:0000313" key="1">
    <source>
        <dbReference type="EMBL" id="SVB06527.1"/>
    </source>
</evidence>
<feature type="non-terminal residue" evidence="1">
    <location>
        <position position="34"/>
    </location>
</feature>
<organism evidence="1">
    <name type="scientific">marine metagenome</name>
    <dbReference type="NCBI Taxonomy" id="408172"/>
    <lineage>
        <taxon>unclassified sequences</taxon>
        <taxon>metagenomes</taxon>
        <taxon>ecological metagenomes</taxon>
    </lineage>
</organism>
<accession>A0A382AZY9</accession>
<proteinExistence type="predicted"/>
<reference evidence="1" key="1">
    <citation type="submission" date="2018-05" db="EMBL/GenBank/DDBJ databases">
        <authorList>
            <person name="Lanie J.A."/>
            <person name="Ng W.-L."/>
            <person name="Kazmierczak K.M."/>
            <person name="Andrzejewski T.M."/>
            <person name="Davidsen T.M."/>
            <person name="Wayne K.J."/>
            <person name="Tettelin H."/>
            <person name="Glass J.I."/>
            <person name="Rusch D."/>
            <person name="Podicherti R."/>
            <person name="Tsui H.-C.T."/>
            <person name="Winkler M.E."/>
        </authorList>
    </citation>
    <scope>NUCLEOTIDE SEQUENCE</scope>
</reference>
<sequence>MIQQGTNATNYFMYQLAAPIRSPPPLRAPASQSS</sequence>
<gene>
    <name evidence="1" type="ORF">METZ01_LOCUS159381</name>
</gene>
<name>A0A382AZY9_9ZZZZ</name>